<dbReference type="Proteomes" id="UP000500826">
    <property type="component" value="Chromosome"/>
</dbReference>
<organism evidence="2 3">
    <name type="scientific">Ramlibacter terrae</name>
    <dbReference type="NCBI Taxonomy" id="2732511"/>
    <lineage>
        <taxon>Bacteria</taxon>
        <taxon>Pseudomonadati</taxon>
        <taxon>Pseudomonadota</taxon>
        <taxon>Betaproteobacteria</taxon>
        <taxon>Burkholderiales</taxon>
        <taxon>Comamonadaceae</taxon>
        <taxon>Ramlibacter</taxon>
    </lineage>
</organism>
<sequence length="91" mass="9516">MASTQVETVTTGADKAKVALAVALVIAALAGFYLLARRGQIAQWGVLIVGLAAAAAVFFTSESGKEFIGFGRESGRKCARSCGRRARKPSR</sequence>
<protein>
    <recommendedName>
        <fullName evidence="4">Preprotein translocase subunit SecE</fullName>
    </recommendedName>
</protein>
<name>A0ABX6P0W4_9BURK</name>
<feature type="transmembrane region" description="Helical" evidence="1">
    <location>
        <begin position="18"/>
        <end position="35"/>
    </location>
</feature>
<evidence type="ECO:0000256" key="1">
    <source>
        <dbReference type="SAM" id="Phobius"/>
    </source>
</evidence>
<dbReference type="EMBL" id="CP053418">
    <property type="protein sequence ID" value="QJW83164.1"/>
    <property type="molecule type" value="Genomic_DNA"/>
</dbReference>
<proteinExistence type="predicted"/>
<feature type="transmembrane region" description="Helical" evidence="1">
    <location>
        <begin position="41"/>
        <end position="59"/>
    </location>
</feature>
<evidence type="ECO:0000313" key="3">
    <source>
        <dbReference type="Proteomes" id="UP000500826"/>
    </source>
</evidence>
<keyword evidence="1" id="KW-0472">Membrane</keyword>
<evidence type="ECO:0008006" key="4">
    <source>
        <dbReference type="Google" id="ProtNLM"/>
    </source>
</evidence>
<keyword evidence="1" id="KW-1133">Transmembrane helix</keyword>
<reference evidence="2 3" key="1">
    <citation type="submission" date="2020-05" db="EMBL/GenBank/DDBJ databases">
        <title>Ramlibacter rhizophilus sp. nov., isolated from rhizosphere soil of national flower Mugunghwa from South Korea.</title>
        <authorList>
            <person name="Zheng-Fei Y."/>
            <person name="Huan T."/>
        </authorList>
    </citation>
    <scope>NUCLEOTIDE SEQUENCE [LARGE SCALE GENOMIC DNA]</scope>
    <source>
        <strain evidence="2 3">H242</strain>
    </source>
</reference>
<accession>A0ABX6P0W4</accession>
<keyword evidence="1" id="KW-0812">Transmembrane</keyword>
<keyword evidence="3" id="KW-1185">Reference proteome</keyword>
<gene>
    <name evidence="2" type="ORF">HK414_02515</name>
</gene>
<reference evidence="2 3" key="2">
    <citation type="submission" date="2020-05" db="EMBL/GenBank/DDBJ databases">
        <authorList>
            <person name="Khan S.A."/>
            <person name="Jeon C.O."/>
            <person name="Chun B.H."/>
        </authorList>
    </citation>
    <scope>NUCLEOTIDE SEQUENCE [LARGE SCALE GENOMIC DNA]</scope>
    <source>
        <strain evidence="2 3">H242</strain>
    </source>
</reference>
<evidence type="ECO:0000313" key="2">
    <source>
        <dbReference type="EMBL" id="QJW83164.1"/>
    </source>
</evidence>